<evidence type="ECO:0000256" key="8">
    <source>
        <dbReference type="ARBA" id="ARBA00023026"/>
    </source>
</evidence>
<dbReference type="InterPro" id="IPR036388">
    <property type="entry name" value="WH-like_DNA-bd_sf"/>
</dbReference>
<dbReference type="InterPro" id="IPR012318">
    <property type="entry name" value="HTH_CRP"/>
</dbReference>
<dbReference type="Pfam" id="PF13545">
    <property type="entry name" value="HTH_Crp_2"/>
    <property type="match status" value="1"/>
</dbReference>
<dbReference type="InterPro" id="IPR000595">
    <property type="entry name" value="cNMP-bd_dom"/>
</dbReference>
<evidence type="ECO:0000256" key="3">
    <source>
        <dbReference type="ARBA" id="ARBA00020769"/>
    </source>
</evidence>
<feature type="region of interest" description="Disordered" evidence="13">
    <location>
        <begin position="231"/>
        <end position="251"/>
    </location>
</feature>
<dbReference type="SUPFAM" id="SSF51206">
    <property type="entry name" value="cAMP-binding domain-like"/>
    <property type="match status" value="1"/>
</dbReference>
<evidence type="ECO:0000313" key="15">
    <source>
        <dbReference type="EMBL" id="SFN47418.1"/>
    </source>
</evidence>
<evidence type="ECO:0000256" key="7">
    <source>
        <dbReference type="ARBA" id="ARBA00023015"/>
    </source>
</evidence>
<dbReference type="PRINTS" id="PR00034">
    <property type="entry name" value="HTHCRP"/>
</dbReference>
<proteinExistence type="predicted"/>
<keyword evidence="9" id="KW-0238">DNA-binding</keyword>
<keyword evidence="6" id="KW-0973">c-di-GMP</keyword>
<dbReference type="PROSITE" id="PS51063">
    <property type="entry name" value="HTH_CRP_2"/>
    <property type="match status" value="1"/>
</dbReference>
<dbReference type="Gene3D" id="1.10.10.10">
    <property type="entry name" value="Winged helix-like DNA-binding domain superfamily/Winged helix DNA-binding domain"/>
    <property type="match status" value="1"/>
</dbReference>
<evidence type="ECO:0000313" key="16">
    <source>
        <dbReference type="Proteomes" id="UP000198575"/>
    </source>
</evidence>
<keyword evidence="11" id="KW-0804">Transcription</keyword>
<dbReference type="InterPro" id="IPR018490">
    <property type="entry name" value="cNMP-bd_dom_sf"/>
</dbReference>
<keyword evidence="7" id="KW-0805">Transcription regulation</keyword>
<name>A0A1I4ZB38_9GAMM</name>
<dbReference type="EMBL" id="FOVF01000024">
    <property type="protein sequence ID" value="SFN47418.1"/>
    <property type="molecule type" value="Genomic_DNA"/>
</dbReference>
<dbReference type="Proteomes" id="UP000198575">
    <property type="component" value="Unassembled WGS sequence"/>
</dbReference>
<evidence type="ECO:0000256" key="10">
    <source>
        <dbReference type="ARBA" id="ARBA00023159"/>
    </source>
</evidence>
<organism evidence="15 16">
    <name type="scientific">Dokdonella immobilis</name>
    <dbReference type="NCBI Taxonomy" id="578942"/>
    <lineage>
        <taxon>Bacteria</taxon>
        <taxon>Pseudomonadati</taxon>
        <taxon>Pseudomonadota</taxon>
        <taxon>Gammaproteobacteria</taxon>
        <taxon>Lysobacterales</taxon>
        <taxon>Rhodanobacteraceae</taxon>
        <taxon>Dokdonella</taxon>
    </lineage>
</organism>
<dbReference type="GO" id="GO:0003824">
    <property type="term" value="F:catalytic activity"/>
    <property type="evidence" value="ECO:0007669"/>
    <property type="project" value="UniProtKB-KW"/>
</dbReference>
<evidence type="ECO:0000256" key="12">
    <source>
        <dbReference type="ARBA" id="ARBA00031697"/>
    </source>
</evidence>
<dbReference type="CDD" id="cd00092">
    <property type="entry name" value="HTH_CRP"/>
    <property type="match status" value="1"/>
</dbReference>
<dbReference type="STRING" id="578942.SAMN05216289_12434"/>
<dbReference type="PANTHER" id="PTHR24567">
    <property type="entry name" value="CRP FAMILY TRANSCRIPTIONAL REGULATORY PROTEIN"/>
    <property type="match status" value="1"/>
</dbReference>
<dbReference type="InterPro" id="IPR050397">
    <property type="entry name" value="Env_Response_Regulators"/>
</dbReference>
<evidence type="ECO:0000256" key="6">
    <source>
        <dbReference type="ARBA" id="ARBA00022636"/>
    </source>
</evidence>
<keyword evidence="5" id="KW-0021">Allosteric enzyme</keyword>
<dbReference type="SMART" id="SM00419">
    <property type="entry name" value="HTH_CRP"/>
    <property type="match status" value="1"/>
</dbReference>
<dbReference type="GO" id="GO:0003700">
    <property type="term" value="F:DNA-binding transcription factor activity"/>
    <property type="evidence" value="ECO:0007669"/>
    <property type="project" value="TreeGrafter"/>
</dbReference>
<evidence type="ECO:0000256" key="4">
    <source>
        <dbReference type="ARBA" id="ARBA00022491"/>
    </source>
</evidence>
<dbReference type="PANTHER" id="PTHR24567:SF75">
    <property type="entry name" value="FUMARATE AND NITRATE REDUCTION REGULATORY PROTEIN"/>
    <property type="match status" value="1"/>
</dbReference>
<keyword evidence="16" id="KW-1185">Reference proteome</keyword>
<dbReference type="SUPFAM" id="SSF46785">
    <property type="entry name" value="Winged helix' DNA-binding domain"/>
    <property type="match status" value="1"/>
</dbReference>
<keyword evidence="10" id="KW-0010">Activator</keyword>
<dbReference type="GO" id="GO:0005829">
    <property type="term" value="C:cytosol"/>
    <property type="evidence" value="ECO:0007669"/>
    <property type="project" value="TreeGrafter"/>
</dbReference>
<comment type="subcellular location">
    <subcellularLocation>
        <location evidence="1">Cytoplasm</location>
    </subcellularLocation>
</comment>
<evidence type="ECO:0000256" key="9">
    <source>
        <dbReference type="ARBA" id="ARBA00023125"/>
    </source>
</evidence>
<dbReference type="Pfam" id="PF00027">
    <property type="entry name" value="cNMP_binding"/>
    <property type="match status" value="1"/>
</dbReference>
<comment type="subunit">
    <text evidence="2">Homodimer.</text>
</comment>
<dbReference type="InterPro" id="IPR014710">
    <property type="entry name" value="RmlC-like_jellyroll"/>
</dbReference>
<protein>
    <recommendedName>
        <fullName evidence="3">CRP-like protein Clp</fullName>
    </recommendedName>
    <alternativeName>
        <fullName evidence="12">Catabolite activation-like protein</fullName>
    </alternativeName>
</protein>
<evidence type="ECO:0000256" key="13">
    <source>
        <dbReference type="SAM" id="MobiDB-lite"/>
    </source>
</evidence>
<keyword evidence="4" id="KW-0678">Repressor</keyword>
<sequence length="265" mass="29605">MLNVSSDVQRQFAVHPTFTARCGIDGMEGLVGRTSFVRRKVKCREHLFHAGQPRRSLFLVHAGTFKISMVTADGREKVAGFRYAGELLGLDALDIPSYACDVVALEDAEVWELPCSELTEERFEFVRWITSTLASEVRRDWNWMLTLGTLNAEQRVTAFLLDLAARMASMGFSERRFLLRMTRADIGSFLAIKLETVTRALSRLQTRGMISVRGRSIDLLDAARMRASLESEDRAGQVRMPRRRAAGGLPFTSTGRSVTALQAAA</sequence>
<dbReference type="Gene3D" id="2.60.120.10">
    <property type="entry name" value="Jelly Rolls"/>
    <property type="match status" value="1"/>
</dbReference>
<dbReference type="FunFam" id="1.10.10.10:FF:000028">
    <property type="entry name" value="Fumarate/nitrate reduction transcriptional regulator Fnr"/>
    <property type="match status" value="1"/>
</dbReference>
<dbReference type="AlphaFoldDB" id="A0A1I4ZB38"/>
<dbReference type="CDD" id="cd00038">
    <property type="entry name" value="CAP_ED"/>
    <property type="match status" value="1"/>
</dbReference>
<accession>A0A1I4ZB38</accession>
<feature type="domain" description="HTH crp-type" evidence="14">
    <location>
        <begin position="150"/>
        <end position="223"/>
    </location>
</feature>
<dbReference type="InterPro" id="IPR036390">
    <property type="entry name" value="WH_DNA-bd_sf"/>
</dbReference>
<evidence type="ECO:0000256" key="11">
    <source>
        <dbReference type="ARBA" id="ARBA00023163"/>
    </source>
</evidence>
<evidence type="ECO:0000259" key="14">
    <source>
        <dbReference type="PROSITE" id="PS51063"/>
    </source>
</evidence>
<reference evidence="15 16" key="1">
    <citation type="submission" date="2016-10" db="EMBL/GenBank/DDBJ databases">
        <authorList>
            <person name="de Groot N.N."/>
        </authorList>
    </citation>
    <scope>NUCLEOTIDE SEQUENCE [LARGE SCALE GENOMIC DNA]</scope>
    <source>
        <strain evidence="15 16">CGMCC 1.7659</strain>
    </source>
</reference>
<dbReference type="GO" id="GO:0003677">
    <property type="term" value="F:DNA binding"/>
    <property type="evidence" value="ECO:0007669"/>
    <property type="project" value="UniProtKB-KW"/>
</dbReference>
<evidence type="ECO:0000256" key="5">
    <source>
        <dbReference type="ARBA" id="ARBA00022533"/>
    </source>
</evidence>
<gene>
    <name evidence="15" type="ORF">SAMN05216289_12434</name>
</gene>
<evidence type="ECO:0000256" key="1">
    <source>
        <dbReference type="ARBA" id="ARBA00004496"/>
    </source>
</evidence>
<keyword evidence="8" id="KW-0843">Virulence</keyword>
<evidence type="ECO:0000256" key="2">
    <source>
        <dbReference type="ARBA" id="ARBA00011738"/>
    </source>
</evidence>